<protein>
    <recommendedName>
        <fullName evidence="4">Homocitrate synthase</fullName>
    </recommendedName>
</protein>
<dbReference type="KEGG" id="madi:A7U43_20935"/>
<proteinExistence type="predicted"/>
<evidence type="ECO:0000313" key="2">
    <source>
        <dbReference type="EMBL" id="ANE81432.1"/>
    </source>
</evidence>
<dbReference type="AlphaFoldDB" id="A0A172UQM0"/>
<name>A0A172UQM0_9MYCO</name>
<dbReference type="SUPFAM" id="SSF110921">
    <property type="entry name" value="2-isopropylmalate synthase LeuA, allosteric (dimerisation) domain"/>
    <property type="match status" value="1"/>
</dbReference>
<accession>A0A172UQM0</accession>
<keyword evidence="1" id="KW-0808">Transferase</keyword>
<dbReference type="InterPro" id="IPR036230">
    <property type="entry name" value="LeuA_allosteric_dom_sf"/>
</dbReference>
<dbReference type="EMBL" id="CP015596">
    <property type="protein sequence ID" value="ANE81432.1"/>
    <property type="molecule type" value="Genomic_DNA"/>
</dbReference>
<keyword evidence="3" id="KW-1185">Reference proteome</keyword>
<evidence type="ECO:0008006" key="4">
    <source>
        <dbReference type="Google" id="ProtNLM"/>
    </source>
</evidence>
<dbReference type="STRING" id="1682113.A7U43_20935"/>
<gene>
    <name evidence="2" type="ORF">A7U43_20935</name>
</gene>
<dbReference type="GO" id="GO:0016740">
    <property type="term" value="F:transferase activity"/>
    <property type="evidence" value="ECO:0007669"/>
    <property type="project" value="UniProtKB-KW"/>
</dbReference>
<dbReference type="Proteomes" id="UP000077143">
    <property type="component" value="Chromosome"/>
</dbReference>
<evidence type="ECO:0000313" key="3">
    <source>
        <dbReference type="Proteomes" id="UP000077143"/>
    </source>
</evidence>
<sequence length="163" mass="17569">MSREDRHMTSQITTITSPRFADFFDAPLPRGLRDLAADMSWDDVADTFGSSAGPVRLATWEKGERTSGGHTHTYRAAIAIGDRAVMSSATASGPLAALTAMLYERGIAVEMLNFHQLRAGGQTATFIRGTDGVHTEWAIGWSECPNQSALRAVIACANRLLAD</sequence>
<reference evidence="2 3" key="1">
    <citation type="submission" date="2016-05" db="EMBL/GenBank/DDBJ databases">
        <title>Complete genome sequence of a phthalic acid esters degrading Mycobacterium sp. YC-RL4.</title>
        <authorList>
            <person name="Ren L."/>
            <person name="Fan S."/>
            <person name="Ruth N."/>
            <person name="Jia Y."/>
            <person name="Wang J."/>
            <person name="Qiao C."/>
        </authorList>
    </citation>
    <scope>NUCLEOTIDE SEQUENCE [LARGE SCALE GENOMIC DNA]</scope>
    <source>
        <strain evidence="2 3">YC-RL4</strain>
    </source>
</reference>
<organism evidence="2 3">
    <name type="scientific">Mycobacterium adipatum</name>
    <dbReference type="NCBI Taxonomy" id="1682113"/>
    <lineage>
        <taxon>Bacteria</taxon>
        <taxon>Bacillati</taxon>
        <taxon>Actinomycetota</taxon>
        <taxon>Actinomycetes</taxon>
        <taxon>Mycobacteriales</taxon>
        <taxon>Mycobacteriaceae</taxon>
        <taxon>Mycobacterium</taxon>
    </lineage>
</organism>
<dbReference type="Gene3D" id="3.30.160.270">
    <property type="match status" value="1"/>
</dbReference>
<evidence type="ECO:0000256" key="1">
    <source>
        <dbReference type="ARBA" id="ARBA00022679"/>
    </source>
</evidence>